<evidence type="ECO:0000313" key="3">
    <source>
        <dbReference type="EMBL" id="NYD48468.1"/>
    </source>
</evidence>
<keyword evidence="2" id="KW-0812">Transmembrane</keyword>
<organism evidence="3 4">
    <name type="scientific">Actinomadura luteofluorescens</name>
    <dbReference type="NCBI Taxonomy" id="46163"/>
    <lineage>
        <taxon>Bacteria</taxon>
        <taxon>Bacillati</taxon>
        <taxon>Actinomycetota</taxon>
        <taxon>Actinomycetes</taxon>
        <taxon>Streptosporangiales</taxon>
        <taxon>Thermomonosporaceae</taxon>
        <taxon>Actinomadura</taxon>
    </lineage>
</organism>
<dbReference type="EMBL" id="JACCBA010000001">
    <property type="protein sequence ID" value="NYD48468.1"/>
    <property type="molecule type" value="Genomic_DNA"/>
</dbReference>
<name>A0A7Y9EIP4_9ACTN</name>
<feature type="transmembrane region" description="Helical" evidence="2">
    <location>
        <begin position="44"/>
        <end position="66"/>
    </location>
</feature>
<dbReference type="AlphaFoldDB" id="A0A7Y9EIP4"/>
<evidence type="ECO:0000313" key="4">
    <source>
        <dbReference type="Proteomes" id="UP000529783"/>
    </source>
</evidence>
<feature type="region of interest" description="Disordered" evidence="1">
    <location>
        <begin position="1"/>
        <end position="23"/>
    </location>
</feature>
<keyword evidence="2" id="KW-1133">Transmembrane helix</keyword>
<evidence type="ECO:0000256" key="1">
    <source>
        <dbReference type="SAM" id="MobiDB-lite"/>
    </source>
</evidence>
<dbReference type="Proteomes" id="UP000529783">
    <property type="component" value="Unassembled WGS sequence"/>
</dbReference>
<comment type="caution">
    <text evidence="3">The sequence shown here is derived from an EMBL/GenBank/DDBJ whole genome shotgun (WGS) entry which is preliminary data.</text>
</comment>
<dbReference type="RefSeq" id="WP_378315596.1">
    <property type="nucleotide sequence ID" value="NZ_JBHTFX010000001.1"/>
</dbReference>
<protein>
    <submittedName>
        <fullName evidence="3">Uncharacterized protein</fullName>
    </submittedName>
</protein>
<accession>A0A7Y9EIP4</accession>
<proteinExistence type="predicted"/>
<sequence length="67" mass="7663">MSETSPEGSGGDNGAPEHERRVPMWRRPRRHRWQWRGWSPSPTALQVAGVALQFLTILVMIVLAIWV</sequence>
<reference evidence="3 4" key="1">
    <citation type="submission" date="2020-07" db="EMBL/GenBank/DDBJ databases">
        <title>Sequencing the genomes of 1000 actinobacteria strains.</title>
        <authorList>
            <person name="Klenk H.-P."/>
        </authorList>
    </citation>
    <scope>NUCLEOTIDE SEQUENCE [LARGE SCALE GENOMIC DNA]</scope>
    <source>
        <strain evidence="3 4">DSM 40398</strain>
    </source>
</reference>
<keyword evidence="4" id="KW-1185">Reference proteome</keyword>
<gene>
    <name evidence="3" type="ORF">BJY14_004451</name>
</gene>
<keyword evidence="2" id="KW-0472">Membrane</keyword>
<evidence type="ECO:0000256" key="2">
    <source>
        <dbReference type="SAM" id="Phobius"/>
    </source>
</evidence>